<feature type="domain" description="Hemerythrin-like" evidence="6">
    <location>
        <begin position="63"/>
        <end position="175"/>
    </location>
</feature>
<evidence type="ECO:0000256" key="1">
    <source>
        <dbReference type="ARBA" id="ARBA00010587"/>
    </source>
</evidence>
<dbReference type="InterPro" id="IPR035938">
    <property type="entry name" value="Hemerythrin-like_sf"/>
</dbReference>
<evidence type="ECO:0000256" key="3">
    <source>
        <dbReference type="ARBA" id="ARBA00022723"/>
    </source>
</evidence>
<dbReference type="CDD" id="cd12107">
    <property type="entry name" value="Hemerythrin"/>
    <property type="match status" value="1"/>
</dbReference>
<evidence type="ECO:0000313" key="8">
    <source>
        <dbReference type="Proteomes" id="UP001628193"/>
    </source>
</evidence>
<dbReference type="SUPFAM" id="SSF47188">
    <property type="entry name" value="Hemerythrin-like"/>
    <property type="match status" value="1"/>
</dbReference>
<dbReference type="NCBIfam" id="NF033749">
    <property type="entry name" value="bact_hemeryth"/>
    <property type="match status" value="1"/>
</dbReference>
<dbReference type="RefSeq" id="WP_420904791.1">
    <property type="nucleotide sequence ID" value="NZ_BAAFGK010000004.1"/>
</dbReference>
<dbReference type="PANTHER" id="PTHR37164">
    <property type="entry name" value="BACTERIOHEMERYTHRIN"/>
    <property type="match status" value="1"/>
</dbReference>
<organism evidence="7 8">
    <name type="scientific">Candidatus Magnetaquiglobus chichijimensis</name>
    <dbReference type="NCBI Taxonomy" id="3141448"/>
    <lineage>
        <taxon>Bacteria</taxon>
        <taxon>Pseudomonadati</taxon>
        <taxon>Pseudomonadota</taxon>
        <taxon>Magnetococcia</taxon>
        <taxon>Magnetococcales</taxon>
        <taxon>Candidatus Magnetaquicoccaceae</taxon>
        <taxon>Candidatus Magnetaquiglobus</taxon>
    </lineage>
</organism>
<keyword evidence="5" id="KW-1133">Transmembrane helix</keyword>
<gene>
    <name evidence="7" type="ORF">SIID45300_01404</name>
</gene>
<keyword evidence="2" id="KW-0813">Transport</keyword>
<evidence type="ECO:0000256" key="4">
    <source>
        <dbReference type="ARBA" id="ARBA00023004"/>
    </source>
</evidence>
<dbReference type="InterPro" id="IPR012312">
    <property type="entry name" value="Hemerythrin-like"/>
</dbReference>
<dbReference type="Proteomes" id="UP001628193">
    <property type="component" value="Unassembled WGS sequence"/>
</dbReference>
<dbReference type="PANTHER" id="PTHR37164:SF1">
    <property type="entry name" value="BACTERIOHEMERYTHRIN"/>
    <property type="match status" value="1"/>
</dbReference>
<keyword evidence="5" id="KW-0472">Membrane</keyword>
<accession>A0ABQ0C881</accession>
<proteinExistence type="inferred from homology"/>
<dbReference type="Gene3D" id="1.20.120.50">
    <property type="entry name" value="Hemerythrin-like"/>
    <property type="match status" value="1"/>
</dbReference>
<keyword evidence="4" id="KW-0408">Iron</keyword>
<keyword evidence="2" id="KW-0561">Oxygen transport</keyword>
<dbReference type="Pfam" id="PF01814">
    <property type="entry name" value="Hemerythrin"/>
    <property type="match status" value="1"/>
</dbReference>
<evidence type="ECO:0000256" key="5">
    <source>
        <dbReference type="SAM" id="Phobius"/>
    </source>
</evidence>
<dbReference type="NCBIfam" id="TIGR02481">
    <property type="entry name" value="hemeryth_dom"/>
    <property type="match status" value="1"/>
</dbReference>
<dbReference type="InterPro" id="IPR050669">
    <property type="entry name" value="Hemerythrin"/>
</dbReference>
<keyword evidence="8" id="KW-1185">Reference proteome</keyword>
<dbReference type="EMBL" id="BAAFGK010000004">
    <property type="protein sequence ID" value="GAB0057083.1"/>
    <property type="molecule type" value="Genomic_DNA"/>
</dbReference>
<dbReference type="InterPro" id="IPR012827">
    <property type="entry name" value="Hemerythrin_metal-bd"/>
</dbReference>
<name>A0ABQ0C881_9PROT</name>
<reference evidence="7 8" key="1">
    <citation type="submission" date="2024-05" db="EMBL/GenBank/DDBJ databases">
        <authorList>
            <consortium name="Candidatus Magnetaquicoccaceae bacterium FCR-1 genome sequencing consortium"/>
            <person name="Shimoshige H."/>
            <person name="Shimamura S."/>
            <person name="Taoka A."/>
            <person name="Kobayashi H."/>
            <person name="Maekawa T."/>
        </authorList>
    </citation>
    <scope>NUCLEOTIDE SEQUENCE [LARGE SCALE GENOMIC DNA]</scope>
    <source>
        <strain evidence="7 8">FCR-1</strain>
    </source>
</reference>
<protein>
    <submittedName>
        <fullName evidence="7">Bacteriohemerythrin</fullName>
    </submittedName>
</protein>
<keyword evidence="3" id="KW-0479">Metal-binding</keyword>
<evidence type="ECO:0000259" key="6">
    <source>
        <dbReference type="Pfam" id="PF01814"/>
    </source>
</evidence>
<keyword evidence="5" id="KW-0812">Transmembrane</keyword>
<sequence length="185" mass="21528">MKTSIETTEWAIWGGFVAFVMLLSWQFGLAVGLAVSLTIPFVIMLKNDYLRRKHGWKSEYSVGVAILDDDHKKLLDMVWRVYQSMQKSYGKEDAEQVLGELQAYTIEHFGREEGLMRKHGYPELERHLAEHEAMKAKVVEFKSHFATNSLEVSHQMLRFLENWLITHITKTDQAYSAFLTEKGER</sequence>
<dbReference type="PROSITE" id="PS00550">
    <property type="entry name" value="HEMERYTHRINS"/>
    <property type="match status" value="1"/>
</dbReference>
<feature type="transmembrane region" description="Helical" evidence="5">
    <location>
        <begin position="12"/>
        <end position="45"/>
    </location>
</feature>
<reference evidence="7 8" key="2">
    <citation type="submission" date="2024-09" db="EMBL/GenBank/DDBJ databases">
        <title>Draft genome sequence of Candidatus Magnetaquicoccaceae bacterium FCR-1.</title>
        <authorList>
            <person name="Shimoshige H."/>
            <person name="Shimamura S."/>
            <person name="Taoka A."/>
            <person name="Kobayashi H."/>
            <person name="Maekawa T."/>
        </authorList>
    </citation>
    <scope>NUCLEOTIDE SEQUENCE [LARGE SCALE GENOMIC DNA]</scope>
    <source>
        <strain evidence="7 8">FCR-1</strain>
    </source>
</reference>
<evidence type="ECO:0000256" key="2">
    <source>
        <dbReference type="ARBA" id="ARBA00022621"/>
    </source>
</evidence>
<dbReference type="InterPro" id="IPR016131">
    <property type="entry name" value="Haemerythrin_Fe_BS"/>
</dbReference>
<comment type="similarity">
    <text evidence="1">Belongs to the hemerythrin family.</text>
</comment>
<evidence type="ECO:0000313" key="7">
    <source>
        <dbReference type="EMBL" id="GAB0057083.1"/>
    </source>
</evidence>
<comment type="caution">
    <text evidence="7">The sequence shown here is derived from an EMBL/GenBank/DDBJ whole genome shotgun (WGS) entry which is preliminary data.</text>
</comment>